<dbReference type="CDD" id="cd05476">
    <property type="entry name" value="pepsin_A_like_plant"/>
    <property type="match status" value="1"/>
</dbReference>
<keyword evidence="3" id="KW-0064">Aspartyl protease</keyword>
<dbReference type="Proteomes" id="UP000243459">
    <property type="component" value="Chromosome 3"/>
</dbReference>
<dbReference type="GO" id="GO:0006508">
    <property type="term" value="P:proteolysis"/>
    <property type="evidence" value="ECO:0007669"/>
    <property type="project" value="UniProtKB-KW"/>
</dbReference>
<dbReference type="PANTHER" id="PTHR47967:SF47">
    <property type="entry name" value="CHLOROPLAST NUCLEOID DNA-BINDING PROTEIN-LIKE"/>
    <property type="match status" value="1"/>
</dbReference>
<dbReference type="InterPro" id="IPR032861">
    <property type="entry name" value="TAXi_N"/>
</dbReference>
<evidence type="ECO:0000256" key="3">
    <source>
        <dbReference type="ARBA" id="ARBA00022750"/>
    </source>
</evidence>
<dbReference type="PROSITE" id="PS00141">
    <property type="entry name" value="ASP_PROTEASE"/>
    <property type="match status" value="1"/>
</dbReference>
<organism evidence="7 8">
    <name type="scientific">Asparagus officinalis</name>
    <name type="common">Garden asparagus</name>
    <dbReference type="NCBI Taxonomy" id="4686"/>
    <lineage>
        <taxon>Eukaryota</taxon>
        <taxon>Viridiplantae</taxon>
        <taxon>Streptophyta</taxon>
        <taxon>Embryophyta</taxon>
        <taxon>Tracheophyta</taxon>
        <taxon>Spermatophyta</taxon>
        <taxon>Magnoliopsida</taxon>
        <taxon>Liliopsida</taxon>
        <taxon>Asparagales</taxon>
        <taxon>Asparagaceae</taxon>
        <taxon>Asparagoideae</taxon>
        <taxon>Asparagus</taxon>
    </lineage>
</organism>
<evidence type="ECO:0000256" key="1">
    <source>
        <dbReference type="ARBA" id="ARBA00007447"/>
    </source>
</evidence>
<name>A0A5P1FCA3_ASPOF</name>
<evidence type="ECO:0000256" key="5">
    <source>
        <dbReference type="ARBA" id="ARBA00023180"/>
    </source>
</evidence>
<sequence>MTHSRLAISKSSTNTKIQESLEYVIEPLRGFRDGYLISLNLGSPPQIVQAYMDTGSDLTWVPCGSIPFDCIECDEYKTYELAFTFSPSRSSSIFRDLCTSPLCADIHSSDNPYDPCATAGCPLRSLLRGTCPRPCPSFSYNYDAGGLIVGSLTRDILRVHGSHGPGLTRDIPSFCFGCVGSSFREPIGIASFGKGALSIPSQLGYLQKGFSHCFLGFKYANNPNISSPLVIGDDAVSSSQNFQFTQMLKNPVYPSYYYIGLEGIIVGNDSPLDVPSSLRVFDTGGNGGLLIDSGTTYTHLPEPLYSQLLSELKSKITYTRSSDDEDRTGFDLCYKVPVANNSQSDDLPLITFNFLGNVELVLPKENSFYVVGAPKESMVAKCLLLQSMEDGDYGPTGVFGSFQQQNVEVLYDLEKERIGFQPRDCASSAANHGLYLK</sequence>
<comment type="similarity">
    <text evidence="1">Belongs to the peptidase A1 family.</text>
</comment>
<keyword evidence="8" id="KW-1185">Reference proteome</keyword>
<evidence type="ECO:0000256" key="2">
    <source>
        <dbReference type="ARBA" id="ARBA00022670"/>
    </source>
</evidence>
<dbReference type="OMA" id="PQGNHFY"/>
<dbReference type="OrthoDB" id="2747330at2759"/>
<evidence type="ECO:0000256" key="4">
    <source>
        <dbReference type="ARBA" id="ARBA00022801"/>
    </source>
</evidence>
<dbReference type="InterPro" id="IPR034161">
    <property type="entry name" value="Pepsin-like_plant"/>
</dbReference>
<dbReference type="InterPro" id="IPR001969">
    <property type="entry name" value="Aspartic_peptidase_AS"/>
</dbReference>
<reference evidence="8" key="1">
    <citation type="journal article" date="2017" name="Nat. Commun.">
        <title>The asparagus genome sheds light on the origin and evolution of a young Y chromosome.</title>
        <authorList>
            <person name="Harkess A."/>
            <person name="Zhou J."/>
            <person name="Xu C."/>
            <person name="Bowers J.E."/>
            <person name="Van der Hulst R."/>
            <person name="Ayyampalayam S."/>
            <person name="Mercati F."/>
            <person name="Riccardi P."/>
            <person name="McKain M.R."/>
            <person name="Kakrana A."/>
            <person name="Tang H."/>
            <person name="Ray J."/>
            <person name="Groenendijk J."/>
            <person name="Arikit S."/>
            <person name="Mathioni S.M."/>
            <person name="Nakano M."/>
            <person name="Shan H."/>
            <person name="Telgmann-Rauber A."/>
            <person name="Kanno A."/>
            <person name="Yue Z."/>
            <person name="Chen H."/>
            <person name="Li W."/>
            <person name="Chen Y."/>
            <person name="Xu X."/>
            <person name="Zhang Y."/>
            <person name="Luo S."/>
            <person name="Chen H."/>
            <person name="Gao J."/>
            <person name="Mao Z."/>
            <person name="Pires J.C."/>
            <person name="Luo M."/>
            <person name="Kudrna D."/>
            <person name="Wing R.A."/>
            <person name="Meyers B.C."/>
            <person name="Yi K."/>
            <person name="Kong H."/>
            <person name="Lavrijsen P."/>
            <person name="Sunseri F."/>
            <person name="Falavigna A."/>
            <person name="Ye Y."/>
            <person name="Leebens-Mack J.H."/>
            <person name="Chen G."/>
        </authorList>
    </citation>
    <scope>NUCLEOTIDE SEQUENCE [LARGE SCALE GENOMIC DNA]</scope>
    <source>
        <strain evidence="8">cv. DH0086</strain>
    </source>
</reference>
<keyword evidence="5" id="KW-0325">Glycoprotein</keyword>
<evidence type="ECO:0000313" key="7">
    <source>
        <dbReference type="EMBL" id="ONK74479.1"/>
    </source>
</evidence>
<evidence type="ECO:0000313" key="8">
    <source>
        <dbReference type="Proteomes" id="UP000243459"/>
    </source>
</evidence>
<dbReference type="PANTHER" id="PTHR47967">
    <property type="entry name" value="OS07G0603500 PROTEIN-RELATED"/>
    <property type="match status" value="1"/>
</dbReference>
<dbReference type="PROSITE" id="PS51767">
    <property type="entry name" value="PEPTIDASE_A1"/>
    <property type="match status" value="1"/>
</dbReference>
<dbReference type="Pfam" id="PF14543">
    <property type="entry name" value="TAXi_N"/>
    <property type="match status" value="1"/>
</dbReference>
<dbReference type="Gramene" id="ONK74479">
    <property type="protein sequence ID" value="ONK74479"/>
    <property type="gene ID" value="A4U43_C03F6700"/>
</dbReference>
<evidence type="ECO:0000259" key="6">
    <source>
        <dbReference type="PROSITE" id="PS51767"/>
    </source>
</evidence>
<dbReference type="InterPro" id="IPR021109">
    <property type="entry name" value="Peptidase_aspartic_dom_sf"/>
</dbReference>
<dbReference type="GO" id="GO:0004190">
    <property type="term" value="F:aspartic-type endopeptidase activity"/>
    <property type="evidence" value="ECO:0007669"/>
    <property type="project" value="UniProtKB-KW"/>
</dbReference>
<dbReference type="GO" id="GO:0005576">
    <property type="term" value="C:extracellular region"/>
    <property type="evidence" value="ECO:0007669"/>
    <property type="project" value="TreeGrafter"/>
</dbReference>
<feature type="domain" description="Peptidase A1" evidence="6">
    <location>
        <begin position="35"/>
        <end position="421"/>
    </location>
</feature>
<dbReference type="SUPFAM" id="SSF50630">
    <property type="entry name" value="Acid proteases"/>
    <property type="match status" value="1"/>
</dbReference>
<dbReference type="InterPro" id="IPR032799">
    <property type="entry name" value="TAXi_C"/>
</dbReference>
<dbReference type="AlphaFoldDB" id="A0A5P1FCA3"/>
<proteinExistence type="inferred from homology"/>
<dbReference type="Gene3D" id="2.40.70.10">
    <property type="entry name" value="Acid Proteases"/>
    <property type="match status" value="2"/>
</dbReference>
<dbReference type="EMBL" id="CM007383">
    <property type="protein sequence ID" value="ONK74479.1"/>
    <property type="molecule type" value="Genomic_DNA"/>
</dbReference>
<gene>
    <name evidence="7" type="ORF">A4U43_C03F6700</name>
</gene>
<dbReference type="InterPro" id="IPR033121">
    <property type="entry name" value="PEPTIDASE_A1"/>
</dbReference>
<protein>
    <recommendedName>
        <fullName evidence="6">Peptidase A1 domain-containing protein</fullName>
    </recommendedName>
</protein>
<keyword evidence="2" id="KW-0645">Protease</keyword>
<dbReference type="InterPro" id="IPR051708">
    <property type="entry name" value="Plant_Aspart_Prot_A1"/>
</dbReference>
<accession>A0A5P1FCA3</accession>
<dbReference type="Pfam" id="PF14541">
    <property type="entry name" value="TAXi_C"/>
    <property type="match status" value="1"/>
</dbReference>
<keyword evidence="4" id="KW-0378">Hydrolase</keyword>